<keyword evidence="10" id="KW-0963">Cytoplasm</keyword>
<dbReference type="PIRSF" id="PIRSF000371">
    <property type="entry name" value="PFL_act_enz"/>
    <property type="match status" value="1"/>
</dbReference>
<name>A0A1K2HHE2_9LACT</name>
<dbReference type="GO" id="GO:0005737">
    <property type="term" value="C:cytoplasm"/>
    <property type="evidence" value="ECO:0007669"/>
    <property type="project" value="UniProtKB-SubCell"/>
</dbReference>
<organism evidence="13 14">
    <name type="scientific">Pseudolactococcus chungangensis CAU 28 = DSM 22330</name>
    <dbReference type="NCBI Taxonomy" id="1122154"/>
    <lineage>
        <taxon>Bacteria</taxon>
        <taxon>Bacillati</taxon>
        <taxon>Bacillota</taxon>
        <taxon>Bacilli</taxon>
        <taxon>Lactobacillales</taxon>
        <taxon>Streptococcaceae</taxon>
        <taxon>Pseudolactococcus</taxon>
    </lineage>
</organism>
<dbReference type="InterPro" id="IPR001989">
    <property type="entry name" value="Radical_activat_CS"/>
</dbReference>
<comment type="catalytic activity">
    <reaction evidence="10">
        <text>glycyl-[formate C-acetyltransferase] + reduced [flavodoxin] + S-adenosyl-L-methionine = glycin-2-yl radical-[formate C-acetyltransferase] + semiquinone [flavodoxin] + 5'-deoxyadenosine + L-methionine + H(+)</text>
        <dbReference type="Rhea" id="RHEA:19225"/>
        <dbReference type="Rhea" id="RHEA-COMP:10622"/>
        <dbReference type="Rhea" id="RHEA-COMP:12190"/>
        <dbReference type="Rhea" id="RHEA-COMP:12191"/>
        <dbReference type="Rhea" id="RHEA-COMP:14480"/>
        <dbReference type="ChEBI" id="CHEBI:15378"/>
        <dbReference type="ChEBI" id="CHEBI:17319"/>
        <dbReference type="ChEBI" id="CHEBI:29947"/>
        <dbReference type="ChEBI" id="CHEBI:32722"/>
        <dbReference type="ChEBI" id="CHEBI:57618"/>
        <dbReference type="ChEBI" id="CHEBI:57844"/>
        <dbReference type="ChEBI" id="CHEBI:59789"/>
        <dbReference type="ChEBI" id="CHEBI:140311"/>
        <dbReference type="EC" id="1.97.1.4"/>
    </reaction>
</comment>
<evidence type="ECO:0000313" key="14">
    <source>
        <dbReference type="Proteomes" id="UP000185655"/>
    </source>
</evidence>
<evidence type="ECO:0000259" key="11">
    <source>
        <dbReference type="PROSITE" id="PS51918"/>
    </source>
</evidence>
<dbReference type="PROSITE" id="PS51918">
    <property type="entry name" value="RADICAL_SAM"/>
    <property type="match status" value="1"/>
</dbReference>
<dbReference type="InterPro" id="IPR013785">
    <property type="entry name" value="Aldolase_TIM"/>
</dbReference>
<keyword evidence="6 10" id="KW-0479">Metal-binding</keyword>
<protein>
    <recommendedName>
        <fullName evidence="3 10">Pyruvate formate-lyase-activating enzyme</fullName>
        <ecNumber evidence="10">1.97.1.4</ecNumber>
    </recommendedName>
</protein>
<dbReference type="Gene3D" id="3.20.20.70">
    <property type="entry name" value="Aldolase class I"/>
    <property type="match status" value="1"/>
</dbReference>
<evidence type="ECO:0000313" key="15">
    <source>
        <dbReference type="Proteomes" id="UP000218979"/>
    </source>
</evidence>
<accession>A0A1K2HHE2</accession>
<dbReference type="GO" id="GO:0051539">
    <property type="term" value="F:4 iron, 4 sulfur cluster binding"/>
    <property type="evidence" value="ECO:0007669"/>
    <property type="project" value="UniProtKB-UniRule"/>
</dbReference>
<evidence type="ECO:0000313" key="13">
    <source>
        <dbReference type="EMBL" id="SFZ75706.1"/>
    </source>
</evidence>
<dbReference type="AlphaFoldDB" id="A0A1K2HHE2"/>
<keyword evidence="4 10" id="KW-0004">4Fe-4S</keyword>
<dbReference type="EC" id="1.97.1.4" evidence="10"/>
<dbReference type="GO" id="GO:0046872">
    <property type="term" value="F:metal ion binding"/>
    <property type="evidence" value="ECO:0007669"/>
    <property type="project" value="UniProtKB-UniRule"/>
</dbReference>
<dbReference type="InterPro" id="IPR007197">
    <property type="entry name" value="rSAM"/>
</dbReference>
<dbReference type="EMBL" id="JXJT01000011">
    <property type="protein sequence ID" value="PCS03050.1"/>
    <property type="molecule type" value="Genomic_DNA"/>
</dbReference>
<dbReference type="InterPro" id="IPR034457">
    <property type="entry name" value="Organic_radical-activating"/>
</dbReference>
<evidence type="ECO:0000256" key="9">
    <source>
        <dbReference type="ARBA" id="ARBA00023014"/>
    </source>
</evidence>
<dbReference type="Pfam" id="PF04055">
    <property type="entry name" value="Radical_SAM"/>
    <property type="match status" value="1"/>
</dbReference>
<evidence type="ECO:0000256" key="7">
    <source>
        <dbReference type="ARBA" id="ARBA00023002"/>
    </source>
</evidence>
<comment type="cofactor">
    <cofactor evidence="10">
        <name>[4Fe-4S] cluster</name>
        <dbReference type="ChEBI" id="CHEBI:49883"/>
    </cofactor>
    <text evidence="10">Binds 1 [4Fe-4S] cluster. The cluster is coordinated with 3 cysteines and an exchangeable S-adenosyl-L-methionine.</text>
</comment>
<dbReference type="SUPFAM" id="SSF102114">
    <property type="entry name" value="Radical SAM enzymes"/>
    <property type="match status" value="1"/>
</dbReference>
<dbReference type="EMBL" id="FPKS01000011">
    <property type="protein sequence ID" value="SFZ75706.1"/>
    <property type="molecule type" value="Genomic_DNA"/>
</dbReference>
<gene>
    <name evidence="12" type="ORF">RR45_GL000339</name>
    <name evidence="13" type="ORF">SAMN02746068_01709</name>
</gene>
<evidence type="ECO:0000256" key="6">
    <source>
        <dbReference type="ARBA" id="ARBA00022723"/>
    </source>
</evidence>
<dbReference type="InterPro" id="IPR012838">
    <property type="entry name" value="PFL1_activating"/>
</dbReference>
<comment type="subcellular location">
    <subcellularLocation>
        <location evidence="10">Cytoplasm</location>
    </subcellularLocation>
</comment>
<evidence type="ECO:0000313" key="12">
    <source>
        <dbReference type="EMBL" id="PCS03050.1"/>
    </source>
</evidence>
<dbReference type="SFLD" id="SFLDG01066">
    <property type="entry name" value="organic_radical-activating_enz"/>
    <property type="match status" value="1"/>
</dbReference>
<dbReference type="PANTHER" id="PTHR30352">
    <property type="entry name" value="PYRUVATE FORMATE-LYASE-ACTIVATING ENZYME"/>
    <property type="match status" value="1"/>
</dbReference>
<comment type="function">
    <text evidence="1 10">Activation of pyruvate formate-lyase under anaerobic conditions by generation of an organic free radical, using S-adenosylmethionine and reduced flavodoxin as cosubstrates to produce 5'-deoxy-adenosine.</text>
</comment>
<keyword evidence="8 10" id="KW-0408">Iron</keyword>
<dbReference type="GO" id="GO:0016829">
    <property type="term" value="F:lyase activity"/>
    <property type="evidence" value="ECO:0007669"/>
    <property type="project" value="UniProtKB-KW"/>
</dbReference>
<reference evidence="12 15" key="1">
    <citation type="submission" date="2014-12" db="EMBL/GenBank/DDBJ databases">
        <title>Draft genome sequences of 10 type strains of Lactococcus.</title>
        <authorList>
            <person name="Sun Z."/>
            <person name="Zhong Z."/>
            <person name="Liu W."/>
            <person name="Zhang W."/>
            <person name="Zhang H."/>
        </authorList>
    </citation>
    <scope>NUCLEOTIDE SEQUENCE [LARGE SCALE GENOMIC DNA]</scope>
    <source>
        <strain evidence="12 15">DSM 22330</strain>
    </source>
</reference>
<dbReference type="InterPro" id="IPR012839">
    <property type="entry name" value="Organic_radical_activase"/>
</dbReference>
<keyword evidence="15" id="KW-1185">Reference proteome</keyword>
<proteinExistence type="inferred from homology"/>
<keyword evidence="9 10" id="KW-0411">Iron-sulfur</keyword>
<keyword evidence="13" id="KW-0456">Lyase</keyword>
<reference evidence="13 14" key="2">
    <citation type="submission" date="2016-11" db="EMBL/GenBank/DDBJ databases">
        <authorList>
            <person name="Jaros S."/>
            <person name="Januszkiewicz K."/>
            <person name="Wedrychowicz H."/>
        </authorList>
    </citation>
    <scope>NUCLEOTIDE SEQUENCE [LARGE SCALE GENOMIC DNA]</scope>
    <source>
        <strain evidence="13 14">DSM 22330</strain>
    </source>
</reference>
<dbReference type="CDD" id="cd01335">
    <property type="entry name" value="Radical_SAM"/>
    <property type="match status" value="1"/>
</dbReference>
<evidence type="ECO:0000256" key="4">
    <source>
        <dbReference type="ARBA" id="ARBA00022485"/>
    </source>
</evidence>
<dbReference type="Proteomes" id="UP000218979">
    <property type="component" value="Unassembled WGS sequence"/>
</dbReference>
<dbReference type="Proteomes" id="UP000185655">
    <property type="component" value="Unassembled WGS sequence"/>
</dbReference>
<evidence type="ECO:0000256" key="1">
    <source>
        <dbReference type="ARBA" id="ARBA00003141"/>
    </source>
</evidence>
<dbReference type="InterPro" id="IPR058240">
    <property type="entry name" value="rSAM_sf"/>
</dbReference>
<evidence type="ECO:0000256" key="8">
    <source>
        <dbReference type="ARBA" id="ARBA00023004"/>
    </source>
</evidence>
<keyword evidence="5 10" id="KW-0949">S-adenosyl-L-methionine</keyword>
<comment type="similarity">
    <text evidence="2 10">Belongs to the organic radical-activating enzymes family.</text>
</comment>
<dbReference type="PROSITE" id="PS01087">
    <property type="entry name" value="RADICAL_ACTIVATING"/>
    <property type="match status" value="1"/>
</dbReference>
<evidence type="ECO:0000256" key="3">
    <source>
        <dbReference type="ARBA" id="ARBA00021356"/>
    </source>
</evidence>
<feature type="domain" description="Radical SAM core" evidence="11">
    <location>
        <begin position="36"/>
        <end position="265"/>
    </location>
</feature>
<evidence type="ECO:0000256" key="5">
    <source>
        <dbReference type="ARBA" id="ARBA00022691"/>
    </source>
</evidence>
<evidence type="ECO:0000256" key="10">
    <source>
        <dbReference type="RuleBase" id="RU362053"/>
    </source>
</evidence>
<dbReference type="STRING" id="1122154.SAMN02746068_01709"/>
<evidence type="ECO:0000256" key="2">
    <source>
        <dbReference type="ARBA" id="ARBA00009777"/>
    </source>
</evidence>
<sequence>MTGVVFRGLIKKVVMKMENIGNVTGLVHSTESFGSVDGPGVRFVIFMQGCKMRCKFCHNPDTWAMSNSKAKERTVDEVLAEAMKFKSFWGSRGGITVSGGEAMLQMDFVTALFTKAKSLGIHCTLDTCGQPFSTKPETLAKVDKLLAVTDLVLLDIKEINEIRHYDLTGHKNDNIIAFSRYLSDKQVPVWIRHVLVPGETDFDEDLQALGDYVKTLSNVEKFEVLPYHTMGEFKWRELGWDYPLIGVKPPSSERVANANSLLQTENYKKYLERVSR</sequence>
<dbReference type="GO" id="GO:0043365">
    <property type="term" value="F:[formate-C-acetyltransferase]-activating enzyme activity"/>
    <property type="evidence" value="ECO:0007669"/>
    <property type="project" value="UniProtKB-UniRule"/>
</dbReference>
<dbReference type="PANTHER" id="PTHR30352:SF5">
    <property type="entry name" value="PYRUVATE FORMATE-LYASE 1-ACTIVATING ENZYME"/>
    <property type="match status" value="1"/>
</dbReference>
<keyword evidence="7 10" id="KW-0560">Oxidoreductase</keyword>
<keyword evidence="13" id="KW-0670">Pyruvate</keyword>
<dbReference type="SFLD" id="SFLDS00029">
    <property type="entry name" value="Radical_SAM"/>
    <property type="match status" value="1"/>
</dbReference>
<dbReference type="NCBIfam" id="TIGR02493">
    <property type="entry name" value="PFLA"/>
    <property type="match status" value="1"/>
</dbReference>